<dbReference type="GO" id="GO:0000703">
    <property type="term" value="F:oxidized pyrimidine nucleobase lesion DNA N-glycosylase activity"/>
    <property type="evidence" value="ECO:0007669"/>
    <property type="project" value="TreeGrafter"/>
</dbReference>
<dbReference type="SUPFAM" id="SSF52141">
    <property type="entry name" value="Uracil-DNA glycosylase-like"/>
    <property type="match status" value="1"/>
</dbReference>
<keyword evidence="3" id="KW-0227">DNA damage</keyword>
<dbReference type="GO" id="GO:0005634">
    <property type="term" value="C:nucleus"/>
    <property type="evidence" value="ECO:0007669"/>
    <property type="project" value="UniProtKB-SubCell"/>
</dbReference>
<evidence type="ECO:0000256" key="3">
    <source>
        <dbReference type="ARBA" id="ARBA00022763"/>
    </source>
</evidence>
<dbReference type="Proteomes" id="UP000887566">
    <property type="component" value="Unplaced"/>
</dbReference>
<dbReference type="CDD" id="cd19374">
    <property type="entry name" value="UDG-F3_SMUG1-like"/>
    <property type="match status" value="1"/>
</dbReference>
<dbReference type="PANTHER" id="PTHR13235">
    <property type="entry name" value="SINGLE-STRAND SELECTIVE MONOFUNCTIONAL URACIL DNA GLYCOSYLASE"/>
    <property type="match status" value="1"/>
</dbReference>
<dbReference type="GO" id="GO:0003677">
    <property type="term" value="F:DNA binding"/>
    <property type="evidence" value="ECO:0007669"/>
    <property type="project" value="UniProtKB-KW"/>
</dbReference>
<dbReference type="GO" id="GO:0017065">
    <property type="term" value="F:single-strand selective uracil DNA N-glycosylase activity"/>
    <property type="evidence" value="ECO:0007669"/>
    <property type="project" value="InterPro"/>
</dbReference>
<feature type="domain" description="Uracil-DNA glycosylase-like" evidence="8">
    <location>
        <begin position="57"/>
        <end position="231"/>
    </location>
</feature>
<dbReference type="InterPro" id="IPR036895">
    <property type="entry name" value="Uracil-DNA_glycosylase-like_sf"/>
</dbReference>
<comment type="similarity">
    <text evidence="2">Belongs to the uracil-DNA glycosylase (UDG) superfamily. SMUG1 family.</text>
</comment>
<proteinExistence type="inferred from homology"/>
<evidence type="ECO:0000256" key="4">
    <source>
        <dbReference type="ARBA" id="ARBA00022801"/>
    </source>
</evidence>
<organism evidence="9 10">
    <name type="scientific">Plectus sambesii</name>
    <dbReference type="NCBI Taxonomy" id="2011161"/>
    <lineage>
        <taxon>Eukaryota</taxon>
        <taxon>Metazoa</taxon>
        <taxon>Ecdysozoa</taxon>
        <taxon>Nematoda</taxon>
        <taxon>Chromadorea</taxon>
        <taxon>Plectida</taxon>
        <taxon>Plectina</taxon>
        <taxon>Plectoidea</taxon>
        <taxon>Plectidae</taxon>
        <taxon>Plectus</taxon>
    </lineage>
</organism>
<evidence type="ECO:0000256" key="2">
    <source>
        <dbReference type="ARBA" id="ARBA00007889"/>
    </source>
</evidence>
<keyword evidence="7" id="KW-0539">Nucleus</keyword>
<keyword evidence="9" id="KW-1185">Reference proteome</keyword>
<dbReference type="Gene3D" id="3.40.470.10">
    <property type="entry name" value="Uracil-DNA glycosylase-like domain"/>
    <property type="match status" value="1"/>
</dbReference>
<protein>
    <submittedName>
        <fullName evidence="10">Uracil-DNA glycosylase-like domain-containing protein</fullName>
    </submittedName>
</protein>
<evidence type="ECO:0000256" key="7">
    <source>
        <dbReference type="ARBA" id="ARBA00023242"/>
    </source>
</evidence>
<dbReference type="FunFam" id="3.40.470.10:FF:000005">
    <property type="entry name" value="Single-strand selective monofunctional uracil DNA glycosylase"/>
    <property type="match status" value="1"/>
</dbReference>
<dbReference type="WBParaSite" id="PSAMB.scaffold28size108976.g610.t1">
    <property type="protein sequence ID" value="PSAMB.scaffold28size108976.g610.t1"/>
    <property type="gene ID" value="PSAMB.scaffold28size108976.g610"/>
</dbReference>
<accession>A0A914VZN3</accession>
<reference evidence="10" key="1">
    <citation type="submission" date="2022-11" db="UniProtKB">
        <authorList>
            <consortium name="WormBaseParasite"/>
        </authorList>
    </citation>
    <scope>IDENTIFICATION</scope>
</reference>
<name>A0A914VZN3_9BILA</name>
<dbReference type="InterPro" id="IPR005122">
    <property type="entry name" value="Uracil-DNA_glycosylase-like"/>
</dbReference>
<dbReference type="GO" id="GO:0006284">
    <property type="term" value="P:base-excision repair"/>
    <property type="evidence" value="ECO:0007669"/>
    <property type="project" value="InterPro"/>
</dbReference>
<evidence type="ECO:0000313" key="9">
    <source>
        <dbReference type="Proteomes" id="UP000887566"/>
    </source>
</evidence>
<sequence length="273" mass="30260">MTTSTADQYLAAQATAATSLDALDFVDPPVAFVYNPLLYAKEPHECFVRLYLDERPKRLLFLGMNPGPFGMAQTGVPFGDAVLVREFLKVTGEVFKPPREHPKRPVGGLACRRSEVSGVRFWGLIKEITDGRPERFFANCFVHNYCPLMFLEKSGKNVAPATFRKNQPIQEVNAICDQLLLRTVQLLRPTNIVCVGKFALDRARNALKLIDSEVTIQSIAHPSPANPASNRAPGWKHIAIEQLKSIGVYDLLMEDSSSPSLISEVPSLSSTFE</sequence>
<keyword evidence="5" id="KW-0238">DNA-binding</keyword>
<dbReference type="InterPro" id="IPR039134">
    <property type="entry name" value="SMUG1"/>
</dbReference>
<dbReference type="PANTHER" id="PTHR13235:SF2">
    <property type="entry name" value="SINGLE-STRAND SELECTIVE MONOFUNCTIONAL URACIL DNA GLYCOSYLASE"/>
    <property type="match status" value="1"/>
</dbReference>
<evidence type="ECO:0000256" key="6">
    <source>
        <dbReference type="ARBA" id="ARBA00023204"/>
    </source>
</evidence>
<evidence type="ECO:0000313" key="10">
    <source>
        <dbReference type="WBParaSite" id="PSAMB.scaffold28size108976.g610.t1"/>
    </source>
</evidence>
<keyword evidence="6" id="KW-0234">DNA repair</keyword>
<dbReference type="Pfam" id="PF03167">
    <property type="entry name" value="UDG"/>
    <property type="match status" value="1"/>
</dbReference>
<keyword evidence="4" id="KW-0378">Hydrolase</keyword>
<evidence type="ECO:0000259" key="8">
    <source>
        <dbReference type="Pfam" id="PF03167"/>
    </source>
</evidence>
<comment type="subcellular location">
    <subcellularLocation>
        <location evidence="1">Nucleus</location>
    </subcellularLocation>
</comment>
<dbReference type="AlphaFoldDB" id="A0A914VZN3"/>
<evidence type="ECO:0000256" key="5">
    <source>
        <dbReference type="ARBA" id="ARBA00023125"/>
    </source>
</evidence>
<evidence type="ECO:0000256" key="1">
    <source>
        <dbReference type="ARBA" id="ARBA00004123"/>
    </source>
</evidence>